<evidence type="ECO:0000313" key="2">
    <source>
        <dbReference type="EMBL" id="KAJ8892757.1"/>
    </source>
</evidence>
<sequence>MVICELRGEPQGSVLGPLLFAIFISDLHNCLRNCKLQRYADNVQLYTANRISIIELILNPLKPKCIVVGFPALVETAKATSLLDI</sequence>
<organism evidence="2 3">
    <name type="scientific">Dryococelus australis</name>
    <dbReference type="NCBI Taxonomy" id="614101"/>
    <lineage>
        <taxon>Eukaryota</taxon>
        <taxon>Metazoa</taxon>
        <taxon>Ecdysozoa</taxon>
        <taxon>Arthropoda</taxon>
        <taxon>Hexapoda</taxon>
        <taxon>Insecta</taxon>
        <taxon>Pterygota</taxon>
        <taxon>Neoptera</taxon>
        <taxon>Polyneoptera</taxon>
        <taxon>Phasmatodea</taxon>
        <taxon>Verophasmatodea</taxon>
        <taxon>Anareolatae</taxon>
        <taxon>Phasmatidae</taxon>
        <taxon>Eurycanthinae</taxon>
        <taxon>Dryococelus</taxon>
    </lineage>
</organism>
<protein>
    <recommendedName>
        <fullName evidence="1">Reverse transcriptase domain-containing protein</fullName>
    </recommendedName>
</protein>
<dbReference type="Proteomes" id="UP001159363">
    <property type="component" value="Chromosome 2"/>
</dbReference>
<dbReference type="EMBL" id="JARBHB010000002">
    <property type="protein sequence ID" value="KAJ8892757.1"/>
    <property type="molecule type" value="Genomic_DNA"/>
</dbReference>
<evidence type="ECO:0000259" key="1">
    <source>
        <dbReference type="PROSITE" id="PS50878"/>
    </source>
</evidence>
<evidence type="ECO:0000313" key="3">
    <source>
        <dbReference type="Proteomes" id="UP001159363"/>
    </source>
</evidence>
<proteinExistence type="predicted"/>
<dbReference type="Pfam" id="PF00078">
    <property type="entry name" value="RVT_1"/>
    <property type="match status" value="1"/>
</dbReference>
<comment type="caution">
    <text evidence="2">The sequence shown here is derived from an EMBL/GenBank/DDBJ whole genome shotgun (WGS) entry which is preliminary data.</text>
</comment>
<reference evidence="2 3" key="1">
    <citation type="submission" date="2023-02" db="EMBL/GenBank/DDBJ databases">
        <title>LHISI_Scaffold_Assembly.</title>
        <authorList>
            <person name="Stuart O.P."/>
            <person name="Cleave R."/>
            <person name="Magrath M.J.L."/>
            <person name="Mikheyev A.S."/>
        </authorList>
    </citation>
    <scope>NUCLEOTIDE SEQUENCE [LARGE SCALE GENOMIC DNA]</scope>
    <source>
        <strain evidence="2">Daus_M_001</strain>
        <tissue evidence="2">Leg muscle</tissue>
    </source>
</reference>
<dbReference type="PROSITE" id="PS50878">
    <property type="entry name" value="RT_POL"/>
    <property type="match status" value="1"/>
</dbReference>
<keyword evidence="3" id="KW-1185">Reference proteome</keyword>
<name>A0ABQ9I7W4_9NEOP</name>
<dbReference type="InterPro" id="IPR000477">
    <property type="entry name" value="RT_dom"/>
</dbReference>
<feature type="domain" description="Reverse transcriptase" evidence="1">
    <location>
        <begin position="1"/>
        <end position="85"/>
    </location>
</feature>
<accession>A0ABQ9I7W4</accession>
<gene>
    <name evidence="2" type="ORF">PR048_005338</name>
</gene>